<dbReference type="InterPro" id="IPR042099">
    <property type="entry name" value="ANL_N_sf"/>
</dbReference>
<dbReference type="Pfam" id="PF00501">
    <property type="entry name" value="AMP-binding"/>
    <property type="match status" value="1"/>
</dbReference>
<dbReference type="Proteomes" id="UP000298246">
    <property type="component" value="Unassembled WGS sequence"/>
</dbReference>
<dbReference type="EMBL" id="MYFO01000021">
    <property type="protein sequence ID" value="TFE86098.1"/>
    <property type="molecule type" value="Genomic_DNA"/>
</dbReference>
<dbReference type="InterPro" id="IPR045851">
    <property type="entry name" value="AMP-bd_C_sf"/>
</dbReference>
<reference evidence="2 3" key="1">
    <citation type="submission" date="2017-03" db="EMBL/GenBank/DDBJ databases">
        <title>Isolation of Levoglucosan Utilizing Bacteria.</title>
        <authorList>
            <person name="Arya A.S."/>
        </authorList>
    </citation>
    <scope>NUCLEOTIDE SEQUENCE [LARGE SCALE GENOMIC DNA]</scope>
    <source>
        <strain evidence="2 3">MEC069</strain>
    </source>
</reference>
<dbReference type="InterPro" id="IPR000873">
    <property type="entry name" value="AMP-dep_synth/lig_dom"/>
</dbReference>
<dbReference type="GO" id="GO:0006631">
    <property type="term" value="P:fatty acid metabolic process"/>
    <property type="evidence" value="ECO:0007669"/>
    <property type="project" value="TreeGrafter"/>
</dbReference>
<keyword evidence="3" id="KW-1185">Reference proteome</keyword>
<dbReference type="SUPFAM" id="SSF56801">
    <property type="entry name" value="Acetyl-CoA synthetase-like"/>
    <property type="match status" value="1"/>
</dbReference>
<dbReference type="GO" id="GO:0031956">
    <property type="term" value="F:medium-chain fatty acid-CoA ligase activity"/>
    <property type="evidence" value="ECO:0007669"/>
    <property type="project" value="TreeGrafter"/>
</dbReference>
<evidence type="ECO:0000313" key="2">
    <source>
        <dbReference type="EMBL" id="TFE86098.1"/>
    </source>
</evidence>
<proteinExistence type="predicted"/>
<name>A0A4Y8PXU8_9BACL</name>
<evidence type="ECO:0000313" key="3">
    <source>
        <dbReference type="Proteomes" id="UP000298246"/>
    </source>
</evidence>
<dbReference type="PANTHER" id="PTHR43201">
    <property type="entry name" value="ACYL-COA SYNTHETASE"/>
    <property type="match status" value="1"/>
</dbReference>
<dbReference type="PROSITE" id="PS00455">
    <property type="entry name" value="AMP_BINDING"/>
    <property type="match status" value="1"/>
</dbReference>
<comment type="caution">
    <text evidence="2">The sequence shown here is derived from an EMBL/GenBank/DDBJ whole genome shotgun (WGS) entry which is preliminary data.</text>
</comment>
<organism evidence="2 3">
    <name type="scientific">Paenibacillus athensensis</name>
    <dbReference type="NCBI Taxonomy" id="1967502"/>
    <lineage>
        <taxon>Bacteria</taxon>
        <taxon>Bacillati</taxon>
        <taxon>Bacillota</taxon>
        <taxon>Bacilli</taxon>
        <taxon>Bacillales</taxon>
        <taxon>Paenibacillaceae</taxon>
        <taxon>Paenibacillus</taxon>
    </lineage>
</organism>
<feature type="domain" description="AMP-dependent synthetase/ligase" evidence="1">
    <location>
        <begin position="31"/>
        <end position="371"/>
    </location>
</feature>
<dbReference type="OrthoDB" id="9757771at2"/>
<dbReference type="PANTHER" id="PTHR43201:SF32">
    <property type="entry name" value="2-SUCCINYLBENZOATE--COA LIGASE, CHLOROPLASTIC_PEROXISOMAL"/>
    <property type="match status" value="1"/>
</dbReference>
<dbReference type="AlphaFoldDB" id="A0A4Y8PXU8"/>
<dbReference type="InterPro" id="IPR020845">
    <property type="entry name" value="AMP-binding_CS"/>
</dbReference>
<protein>
    <recommendedName>
        <fullName evidence="1">AMP-dependent synthetase/ligase domain-containing protein</fullName>
    </recommendedName>
</protein>
<gene>
    <name evidence="2" type="ORF">B5M42_15905</name>
</gene>
<sequence>MKCREYAIRSAHTLQISCSERRQGYMKLIKERFRQFGESPYLIDPVDGSALTYEQVYRRSLALSQAWVQKGIARYDRVAIFMDNEPEFILCHYALLLIGAVAVPIQTSNRREEIQYILELTEAKFVCVTDSKRWEALGLRWESLQVCCTEYATEGNAEAEAEDVELDEDDPVAILFTSGTTGRPKGVVMRYGAVLKDFYEYGGALAFGPQTRIIQSMPISHADGWCYSLLLPFLFGSSVILTPSFDARVCGQFDRLLHELHGNVLIAVPSMLTALLTMKFRYELPVAGYLHYVLCGSAKLHEELLKRFEHEFETRILENYGSTEALLIAYYTMQTPYKRGSVGKISPQCEVRLDEEGTIIVRSPFLFKEYYKSAVLTAEVFDGTWFNTGDIGFVDEEGYLFLSDRKKKLINKAGYKINPNEIDERLLELDCVVDAVTIGHEVNGEEQIYSFVQLSNSGLNVDMEPMMRHLQARLERVKWPKQIIPIPHIARTAIGKVNTDALIGLINAKSEG</sequence>
<evidence type="ECO:0000259" key="1">
    <source>
        <dbReference type="Pfam" id="PF00501"/>
    </source>
</evidence>
<dbReference type="Gene3D" id="3.30.300.30">
    <property type="match status" value="1"/>
</dbReference>
<accession>A0A4Y8PXU8</accession>
<dbReference type="Gene3D" id="3.40.50.12780">
    <property type="entry name" value="N-terminal domain of ligase-like"/>
    <property type="match status" value="1"/>
</dbReference>